<organism evidence="1 2">
    <name type="scientific">Rhizobium mesoamericanum STM3625</name>
    <dbReference type="NCBI Taxonomy" id="1211777"/>
    <lineage>
        <taxon>Bacteria</taxon>
        <taxon>Pseudomonadati</taxon>
        <taxon>Pseudomonadota</taxon>
        <taxon>Alphaproteobacteria</taxon>
        <taxon>Hyphomicrobiales</taxon>
        <taxon>Rhizobiaceae</taxon>
        <taxon>Rhizobium/Agrobacterium group</taxon>
        <taxon>Rhizobium</taxon>
    </lineage>
</organism>
<evidence type="ECO:0000313" key="2">
    <source>
        <dbReference type="Proteomes" id="UP000009319"/>
    </source>
</evidence>
<dbReference type="EMBL" id="CANI01000004">
    <property type="protein sequence ID" value="CCM74387.1"/>
    <property type="molecule type" value="Genomic_DNA"/>
</dbReference>
<evidence type="ECO:0000313" key="1">
    <source>
        <dbReference type="EMBL" id="CCM74387.1"/>
    </source>
</evidence>
<accession>K0PTA3</accession>
<dbReference type="HOGENOM" id="CLU_2828275_0_0_5"/>
<dbReference type="Proteomes" id="UP000009319">
    <property type="component" value="Unassembled WGS sequence"/>
</dbReference>
<sequence>MHYPQILRFYFYVYILIIFLSTEGKKLPHSSANCSICSILLQRKMLLAEAGSQPYPRFDIDRRRGN</sequence>
<comment type="caution">
    <text evidence="1">The sequence shown here is derived from an EMBL/GenBank/DDBJ whole genome shotgun (WGS) entry which is preliminary data.</text>
</comment>
<reference evidence="1 2" key="1">
    <citation type="journal article" date="2013" name="Genome Announc.">
        <title>Draft Genome Sequence of Rhizobium mesoamericanum STM3625, a Nitrogen-Fixing Symbiont of Mimosa pudica Isolated in French Guiana (South America).</title>
        <authorList>
            <person name="Moulin L."/>
            <person name="Mornico D."/>
            <person name="Melkonian R."/>
            <person name="Klonowska A."/>
        </authorList>
    </citation>
    <scope>NUCLEOTIDE SEQUENCE [LARGE SCALE GENOMIC DNA]</scope>
    <source>
        <strain evidence="1 2">STM3625</strain>
    </source>
</reference>
<dbReference type="AlphaFoldDB" id="K0PTA3"/>
<proteinExistence type="predicted"/>
<name>K0PTA3_9HYPH</name>
<keyword evidence="2" id="KW-1185">Reference proteome</keyword>
<protein>
    <submittedName>
        <fullName evidence="1">Uncharacterized protein</fullName>
    </submittedName>
</protein>
<dbReference type="STRING" id="1211777.BN77_1513"/>
<gene>
    <name evidence="1" type="ORF">BN77_1513</name>
</gene>